<sequence length="426" mass="47697">MDWLGRAKVQFTHAPTTRGALQMNGAPTNLLQLCREVTPACHLDPFLSQCYFQTIKAAMSSSGPDLYYRRKVFQIDEAPYQGSFAVDFVVKPFDAMMPLDIGSNDSKPMLVALHGLTGGSHEAYIRHVIAPLTQTGPWEACVVISRGCAGSRMSSGIFYNARSTWDIRHLVRWLREKYPNRTLFGIGFSLGASILTNYCGEEGRNCDFKGAIVLSIPFNLDFIVKTLKQSVVGKVCLGVMGSKVKSLLATQREEIELYSTVDLEKIFTSTYMNEIDREIQCPTWGYPTEDAYYRDASCVDALLNIKVPFVAIHATDDPLAIEAALPYEEFRHNPNTILITTSKGGHLGWFERGGSRWYTRLACNFLNRMAFDLDFGNSRETEGTARHDCGNRRTSYNPLGRRLLLEEVTFGGATYTGEGFNQTQIF</sequence>
<proteinExistence type="predicted"/>
<evidence type="ECO:0000313" key="2">
    <source>
        <dbReference type="Proteomes" id="UP001638806"/>
    </source>
</evidence>
<evidence type="ECO:0000313" key="1">
    <source>
        <dbReference type="EMBL" id="KAL3962981.1"/>
    </source>
</evidence>
<dbReference type="EMBL" id="JBGNUJ010000003">
    <property type="protein sequence ID" value="KAL3962981.1"/>
    <property type="molecule type" value="Genomic_DNA"/>
</dbReference>
<gene>
    <name evidence="1" type="ORF">ACCO45_004504</name>
</gene>
<dbReference type="Proteomes" id="UP001638806">
    <property type="component" value="Unassembled WGS sequence"/>
</dbReference>
<keyword evidence="2" id="KW-1185">Reference proteome</keyword>
<reference evidence="1" key="1">
    <citation type="submission" date="2024-12" db="EMBL/GenBank/DDBJ databases">
        <title>Comparative genomics and development of molecular markers within Purpureocillium lilacinum and among Purpureocillium species.</title>
        <authorList>
            <person name="Yeh Z.-Y."/>
            <person name="Ni N.-T."/>
            <person name="Lo P.-H."/>
            <person name="Mushyakhwo K."/>
            <person name="Lin C.-F."/>
            <person name="Nai Y.-S."/>
        </authorList>
    </citation>
    <scope>NUCLEOTIDE SEQUENCE</scope>
    <source>
        <strain evidence="1">NCHU-NPUST-175</strain>
    </source>
</reference>
<comment type="caution">
    <text evidence="1">The sequence shown here is derived from an EMBL/GenBank/DDBJ whole genome shotgun (WGS) entry which is preliminary data.</text>
</comment>
<accession>A0ACC4E5S0</accession>
<organism evidence="1 2">
    <name type="scientific">Purpureocillium lilacinum</name>
    <name type="common">Paecilomyces lilacinus</name>
    <dbReference type="NCBI Taxonomy" id="33203"/>
    <lineage>
        <taxon>Eukaryota</taxon>
        <taxon>Fungi</taxon>
        <taxon>Dikarya</taxon>
        <taxon>Ascomycota</taxon>
        <taxon>Pezizomycotina</taxon>
        <taxon>Sordariomycetes</taxon>
        <taxon>Hypocreomycetidae</taxon>
        <taxon>Hypocreales</taxon>
        <taxon>Ophiocordycipitaceae</taxon>
        <taxon>Purpureocillium</taxon>
    </lineage>
</organism>
<protein>
    <submittedName>
        <fullName evidence="1">Uncharacterized protein</fullName>
    </submittedName>
</protein>
<name>A0ACC4E5S0_PURLI</name>